<dbReference type="PANTHER" id="PTHR13233">
    <property type="entry name" value="MICROSPHERULE PROTEIN 1"/>
    <property type="match status" value="1"/>
</dbReference>
<dbReference type="OrthoDB" id="10262769at2759"/>
<organism evidence="2 3">
    <name type="scientific">Cocos nucifera</name>
    <name type="common">Coconut palm</name>
    <dbReference type="NCBI Taxonomy" id="13894"/>
    <lineage>
        <taxon>Eukaryota</taxon>
        <taxon>Viridiplantae</taxon>
        <taxon>Streptophyta</taxon>
        <taxon>Embryophyta</taxon>
        <taxon>Tracheophyta</taxon>
        <taxon>Spermatophyta</taxon>
        <taxon>Magnoliopsida</taxon>
        <taxon>Liliopsida</taxon>
        <taxon>Arecaceae</taxon>
        <taxon>Arecoideae</taxon>
        <taxon>Cocoseae</taxon>
        <taxon>Attaleinae</taxon>
        <taxon>Cocos</taxon>
    </lineage>
</organism>
<dbReference type="EMBL" id="CM017885">
    <property type="protein sequence ID" value="KAG1368811.1"/>
    <property type="molecule type" value="Genomic_DNA"/>
</dbReference>
<reference evidence="2" key="2">
    <citation type="submission" date="2019-07" db="EMBL/GenBank/DDBJ databases">
        <authorList>
            <person name="Yang Y."/>
            <person name="Bocs S."/>
            <person name="Baudouin L."/>
        </authorList>
    </citation>
    <scope>NUCLEOTIDE SEQUENCE</scope>
    <source>
        <tissue evidence="2">Spear leaf of Hainan Tall coconut</tissue>
    </source>
</reference>
<gene>
    <name evidence="2" type="ORF">COCNU_14G012790</name>
</gene>
<accession>A0A8K0IWD3</accession>
<sequence>MNIKTAAAMSDRVVYHNNESLEFTKAFFLVPYISQAGASLESLAKGAVHFSRRFTLRELQDRWYSLLYDPDISAEASARLIEFEIELSVSNPPKANRTCTSKGKDSLCVKRKGDSLRSHYYAMRKRVCHGPCSSANLGFLVPQCPHISTGNSYGCGDQLEPHGQHPVDDTALGAPFLNHYEHQETGYHNGQHDFSDMLRVDSAAAGGNITDHAFHTEHVNSVEDELPDQMVDRDCLYGYAQNISSMTIERAGENNANQSFGHDNMQKDHVQFLREDLDSLKACQDSQEIKKLQPLPASDLYDNEVTEANLDQYDGNKDGFAGKDNINSQVPECGDSLHQLGCSSPAPGLPVWGTVQTICAPTITVGMRFEEQEHDILTVNNSKNIDMPGCDGVTSEPKSNHGNSDAGLDNATVISENDFMDFSNMDLTDEGLLFIDVDEEDIANNACLNGLGSMLLNSPSNTHQDDALNSSDAKAAEVLDSCIMIPEGACPGGTNDNCDQICSGHDNDHGFCASEVNLPSSSLKKHRIIDPLEGFVICALNTEDPEIPCNDDVFLPTQVLPQVPMPTWEHTSKEQSGPISSSIKMLSSDGKHTVNDLTMVKEEQLGIAHPLLSSLKAKSSTSLRVGTMLSTDCCMLEAESVKTNSIAGVSRLAGIAVDDPNLCTSANVALPSAPVAALKEESTTQDSGKLGKSNSSIDSFIEKPVLASDHSKFYSLSIVDGCKEEADIQATQWNFVPSQAESVSAELGLLDPVVHISTSDQEEQISDSESEVPSFSDIEAMILDMDLGPYDQDSSLFTREVSRYHSVGGKKAILRLEQGARSFMNRAILSHGAFAVFYGRCMKYFIRTPEVSLGRATEDVKVDIDLGREGRANKISRRQAIIKMDDDGSFVLKNTGKCSIFVNSKEVSAKKRINLSSGSLIEIRDMRFIFEVNQKAVRQYITMRVSSQKQKNTRFEWTPGQNP</sequence>
<comment type="caution">
    <text evidence="2">The sequence shown here is derived from an EMBL/GenBank/DDBJ whole genome shotgun (WGS) entry which is preliminary data.</text>
</comment>
<dbReference type="InterPro" id="IPR025999">
    <property type="entry name" value="MCRS_N"/>
</dbReference>
<evidence type="ECO:0000259" key="1">
    <source>
        <dbReference type="PROSITE" id="PS50006"/>
    </source>
</evidence>
<dbReference type="SUPFAM" id="SSF49879">
    <property type="entry name" value="SMAD/FHA domain"/>
    <property type="match status" value="1"/>
</dbReference>
<dbReference type="GO" id="GO:0044545">
    <property type="term" value="C:NSL complex"/>
    <property type="evidence" value="ECO:0007669"/>
    <property type="project" value="TreeGrafter"/>
</dbReference>
<dbReference type="Proteomes" id="UP000797356">
    <property type="component" value="Chromosome 14"/>
</dbReference>
<dbReference type="Gene3D" id="2.60.200.20">
    <property type="match status" value="1"/>
</dbReference>
<dbReference type="Pfam" id="PF13325">
    <property type="entry name" value="MCRS_N"/>
    <property type="match status" value="1"/>
</dbReference>
<dbReference type="GO" id="GO:0045944">
    <property type="term" value="P:positive regulation of transcription by RNA polymerase II"/>
    <property type="evidence" value="ECO:0007669"/>
    <property type="project" value="TreeGrafter"/>
</dbReference>
<reference evidence="2" key="1">
    <citation type="journal article" date="2017" name="Gigascience">
        <title>The genome draft of coconut (Cocos nucifera).</title>
        <authorList>
            <person name="Xiao Y."/>
            <person name="Xu P."/>
            <person name="Fan H."/>
            <person name="Baudouin L."/>
            <person name="Xia W."/>
            <person name="Bocs S."/>
            <person name="Xu J."/>
            <person name="Li Q."/>
            <person name="Guo A."/>
            <person name="Zhou L."/>
            <person name="Li J."/>
            <person name="Wu Y."/>
            <person name="Ma Z."/>
            <person name="Armero A."/>
            <person name="Issali A.E."/>
            <person name="Liu N."/>
            <person name="Peng M."/>
            <person name="Yang Y."/>
        </authorList>
    </citation>
    <scope>NUCLEOTIDE SEQUENCE</scope>
    <source>
        <tissue evidence="2">Spear leaf of Hainan Tall coconut</tissue>
    </source>
</reference>
<dbReference type="PROSITE" id="PS50006">
    <property type="entry name" value="FHA_DOMAIN"/>
    <property type="match status" value="1"/>
</dbReference>
<feature type="domain" description="FHA" evidence="1">
    <location>
        <begin position="851"/>
        <end position="907"/>
    </location>
</feature>
<dbReference type="Pfam" id="PF00498">
    <property type="entry name" value="FHA"/>
    <property type="match status" value="1"/>
</dbReference>
<dbReference type="InterPro" id="IPR000253">
    <property type="entry name" value="FHA_dom"/>
</dbReference>
<dbReference type="PANTHER" id="PTHR13233:SF0">
    <property type="entry name" value="MICROSPHERULE PROTEIN 1"/>
    <property type="match status" value="1"/>
</dbReference>
<name>A0A8K0IWD3_COCNU</name>
<dbReference type="GO" id="GO:0071339">
    <property type="term" value="C:MLL1 complex"/>
    <property type="evidence" value="ECO:0007669"/>
    <property type="project" value="InterPro"/>
</dbReference>
<dbReference type="AlphaFoldDB" id="A0A8K0IWD3"/>
<keyword evidence="3" id="KW-1185">Reference proteome</keyword>
<dbReference type="InterPro" id="IPR037912">
    <property type="entry name" value="MCRS1"/>
</dbReference>
<evidence type="ECO:0000313" key="2">
    <source>
        <dbReference type="EMBL" id="KAG1368811.1"/>
    </source>
</evidence>
<dbReference type="GO" id="GO:0002151">
    <property type="term" value="F:G-quadruplex RNA binding"/>
    <property type="evidence" value="ECO:0007669"/>
    <property type="project" value="InterPro"/>
</dbReference>
<proteinExistence type="predicted"/>
<dbReference type="InterPro" id="IPR008984">
    <property type="entry name" value="SMAD_FHA_dom_sf"/>
</dbReference>
<evidence type="ECO:0000313" key="3">
    <source>
        <dbReference type="Proteomes" id="UP000797356"/>
    </source>
</evidence>
<dbReference type="SMART" id="SM00240">
    <property type="entry name" value="FHA"/>
    <property type="match status" value="1"/>
</dbReference>
<dbReference type="GO" id="GO:0031011">
    <property type="term" value="C:Ino80 complex"/>
    <property type="evidence" value="ECO:0007669"/>
    <property type="project" value="InterPro"/>
</dbReference>
<dbReference type="CDD" id="cd22687">
    <property type="entry name" value="FHA_MCRS1"/>
    <property type="match status" value="1"/>
</dbReference>
<protein>
    <submittedName>
        <fullName evidence="2">Putative Microspherule protein 1</fullName>
    </submittedName>
</protein>